<dbReference type="HOGENOM" id="CLU_018583_0_0_1"/>
<reference evidence="2 3" key="1">
    <citation type="journal article" date="2011" name="Genome Biol.">
        <title>Comparative genome sequence analysis underscores mycoparasitism as the ancestral life style of Trichoderma.</title>
        <authorList>
            <person name="Kubicek C.P."/>
            <person name="Herrera-Estrella A."/>
            <person name="Seidl-Seiboth V."/>
            <person name="Martinez D.A."/>
            <person name="Druzhinina I.S."/>
            <person name="Thon M."/>
            <person name="Zeilinger S."/>
            <person name="Casas-Flores S."/>
            <person name="Horwitz B.A."/>
            <person name="Mukherjee P.K."/>
            <person name="Mukherjee M."/>
            <person name="Kredics L."/>
            <person name="Alcaraz L.D."/>
            <person name="Aerts A."/>
            <person name="Antal Z."/>
            <person name="Atanasova L."/>
            <person name="Cervantes-Badillo M.G."/>
            <person name="Challacombe J."/>
            <person name="Chertkov O."/>
            <person name="McCluskey K."/>
            <person name="Coulpier F."/>
            <person name="Deshpande N."/>
            <person name="von Doehren H."/>
            <person name="Ebbole D.J."/>
            <person name="Esquivel-Naranjo E.U."/>
            <person name="Fekete E."/>
            <person name="Flipphi M."/>
            <person name="Glaser F."/>
            <person name="Gomez-Rodriguez E.Y."/>
            <person name="Gruber S."/>
            <person name="Han C."/>
            <person name="Henrissat B."/>
            <person name="Hermosa R."/>
            <person name="Hernandez-Onate M."/>
            <person name="Karaffa L."/>
            <person name="Kosti I."/>
            <person name="Le Crom S."/>
            <person name="Lindquist E."/>
            <person name="Lucas S."/>
            <person name="Luebeck M."/>
            <person name="Luebeck P.S."/>
            <person name="Margeot A."/>
            <person name="Metz B."/>
            <person name="Misra M."/>
            <person name="Nevalainen H."/>
            <person name="Omann M."/>
            <person name="Packer N."/>
            <person name="Perrone G."/>
            <person name="Uresti-Rivera E.E."/>
            <person name="Salamov A."/>
            <person name="Schmoll M."/>
            <person name="Seiboth B."/>
            <person name="Shapiro H."/>
            <person name="Sukno S."/>
            <person name="Tamayo-Ramos J.A."/>
            <person name="Tisch D."/>
            <person name="Wiest A."/>
            <person name="Wilkinson H.H."/>
            <person name="Zhang M."/>
            <person name="Coutinho P.M."/>
            <person name="Kenerley C.M."/>
            <person name="Monte E."/>
            <person name="Baker S.E."/>
            <person name="Grigoriev I.V."/>
        </authorList>
    </citation>
    <scope>NUCLEOTIDE SEQUENCE [LARGE SCALE GENOMIC DNA]</scope>
    <source>
        <strain evidence="3">ATCC 20476 / IMI 206040</strain>
    </source>
</reference>
<evidence type="ECO:0000313" key="2">
    <source>
        <dbReference type="EMBL" id="EHK43186.1"/>
    </source>
</evidence>
<comment type="caution">
    <text evidence="2">The sequence shown here is derived from an EMBL/GenBank/DDBJ whole genome shotgun (WGS) entry which is preliminary data.</text>
</comment>
<dbReference type="PANTHER" id="PTHR33604">
    <property type="entry name" value="OSJNBA0004B13.7 PROTEIN"/>
    <property type="match status" value="1"/>
</dbReference>
<proteinExistence type="predicted"/>
<dbReference type="PANTHER" id="PTHR33604:SF3">
    <property type="entry name" value="OSJNBA0004B13.7 PROTEIN"/>
    <property type="match status" value="1"/>
</dbReference>
<keyword evidence="3" id="KW-1185">Reference proteome</keyword>
<dbReference type="Proteomes" id="UP000005426">
    <property type="component" value="Unassembled WGS sequence"/>
</dbReference>
<feature type="region of interest" description="Disordered" evidence="1">
    <location>
        <begin position="1"/>
        <end position="42"/>
    </location>
</feature>
<organism evidence="2 3">
    <name type="scientific">Hypocrea atroviridis (strain ATCC 20476 / IMI 206040)</name>
    <name type="common">Trichoderma atroviride</name>
    <dbReference type="NCBI Taxonomy" id="452589"/>
    <lineage>
        <taxon>Eukaryota</taxon>
        <taxon>Fungi</taxon>
        <taxon>Dikarya</taxon>
        <taxon>Ascomycota</taxon>
        <taxon>Pezizomycotina</taxon>
        <taxon>Sordariomycetes</taxon>
        <taxon>Hypocreomycetidae</taxon>
        <taxon>Hypocreales</taxon>
        <taxon>Hypocreaceae</taxon>
        <taxon>Trichoderma</taxon>
    </lineage>
</organism>
<dbReference type="AlphaFoldDB" id="G9P0N5"/>
<dbReference type="OMA" id="FFKHMPT"/>
<dbReference type="OrthoDB" id="5397682at2759"/>
<sequence>MEEDPPIIKTPKTPKTPKPQAKPDGSGTKAAADPSKPYNGPLKLPHLGSSLEAIMLETQGRMQHNRNVLFSAASLKSAALLLPMACQMATERQSYVHFALMSRSDISIKELLAINGIDKSCPLVMHGTTNSLALYCLLWSSWSCSNRESDYINLYMHPQAIIIDSSSTEESYFLSGIRDKIRDTEATLIELSEKTAQRFSWLSKLDSSALAAWNEVNLDIIIQAPQHGTGNLKRLLRSLARADLAGVSPPHLTIELPSVVEDDLTNFLNGYEWPPKVHGVAPKTKLLSLRHRIPRQKMTEEESAVRFLESFWPAKPFHSHVIVLSPHTEITSQFFHYVKYSILQRRYATIANRQHWENKLFGISLSAPTAYLDDVTPFTPPTALEGQESDVEGTPFLWQAPSSDAILIFGDKWVELHGYVSQLLEKQHASSTTPDLFAKKKVGKKHPAWLEYILQLSRLRGYFTLYPTRQTANTIVGVHTDLHDVPEEYDEEKTAEQEQDSVKLALGRFDPASHVDMLATLPHDGDMPLLYHLPWLTWDGKDTDDGAIARTAAKYTQAFRAQIGGCKDESAGLLPAAEPYARDLFCFTNGR</sequence>
<protein>
    <submittedName>
        <fullName evidence="2">Uncharacterized protein</fullName>
    </submittedName>
</protein>
<name>G9P0N5_HYPAI</name>
<evidence type="ECO:0000313" key="3">
    <source>
        <dbReference type="Proteomes" id="UP000005426"/>
    </source>
</evidence>
<dbReference type="STRING" id="452589.G9P0N5"/>
<dbReference type="EMBL" id="ABDG02000026">
    <property type="protein sequence ID" value="EHK43186.1"/>
    <property type="molecule type" value="Genomic_DNA"/>
</dbReference>
<evidence type="ECO:0000256" key="1">
    <source>
        <dbReference type="SAM" id="MobiDB-lite"/>
    </source>
</evidence>
<accession>G9P0N5</accession>
<gene>
    <name evidence="2" type="ORF">TRIATDRAFT_225467</name>
</gene>
<dbReference type="eggNOG" id="ENOG502QPYF">
    <property type="taxonomic scope" value="Eukaryota"/>
</dbReference>